<dbReference type="Proteomes" id="UP001291623">
    <property type="component" value="Unassembled WGS sequence"/>
</dbReference>
<dbReference type="PANTHER" id="PTHR32444">
    <property type="entry name" value="BULB-TYPE LECTIN DOMAIN-CONTAINING PROTEIN"/>
    <property type="match status" value="1"/>
</dbReference>
<dbReference type="SUPFAM" id="SSF57414">
    <property type="entry name" value="Hairpin loop containing domain-like"/>
    <property type="match status" value="1"/>
</dbReference>
<sequence length="586" mass="64753">MSSIHDSHDGVTDTSSSTSCSSEGEKDSTYGSCESDNSYSQDPQAESFSHSLESEVDDDVSTSPSWLLYPQAESFSHSLESEVDDDVSTSPSWFLCMELTPELKVVLGLNSVELQARLPLDFVSDTPKELFKGFKATPSPQITKYQPILSDINGNYSLSFLRVENDQLSLAIIHVQSFESIWVANMTRLSSWADPTELFFNGSLVLSDPSSGVFWSTHTDGDRVWLSNTSNLQVEKVDSGVTSPYILWQSFDFPSDTLVENQNFTSAMTLVSSNGLYSMSLGSDFFGLYVKNGPGSGQIYWKHKALEAKADVIEGQGPIYAVLKSDGFFGMYQNESVPVDVESFNSFQQPISGVRRIRVEPDGNLKGYFWTGSSWVLDYQAIKETCELPSPCGPYGLCRPGKGCSCLDNSTDYSSGGCSPPNNQDSRNFCGVYDHHKKYKELSRNGVELPNKELMDYQKMVSFQECKSACEGNCTCWGVVYTNTSGFCYILDYAIQSLVRVGDESKMGFFKVWEGVVKDKMEVGLEVGVGLLCGAILTLGGVIGLGYYRYRKRKRGVSGYVEDGMIVGPYKDLGNASFRSIELSER</sequence>
<keyword evidence="3" id="KW-0325">Glycoprotein</keyword>
<organism evidence="7 8">
    <name type="scientific">Anisodus tanguticus</name>
    <dbReference type="NCBI Taxonomy" id="243964"/>
    <lineage>
        <taxon>Eukaryota</taxon>
        <taxon>Viridiplantae</taxon>
        <taxon>Streptophyta</taxon>
        <taxon>Embryophyta</taxon>
        <taxon>Tracheophyta</taxon>
        <taxon>Spermatophyta</taxon>
        <taxon>Magnoliopsida</taxon>
        <taxon>eudicotyledons</taxon>
        <taxon>Gunneridae</taxon>
        <taxon>Pentapetalae</taxon>
        <taxon>asterids</taxon>
        <taxon>lamiids</taxon>
        <taxon>Solanales</taxon>
        <taxon>Solanaceae</taxon>
        <taxon>Solanoideae</taxon>
        <taxon>Hyoscyameae</taxon>
        <taxon>Anisodus</taxon>
    </lineage>
</organism>
<accession>A0AAE1V001</accession>
<dbReference type="GO" id="GO:0048544">
    <property type="term" value="P:recognition of pollen"/>
    <property type="evidence" value="ECO:0007669"/>
    <property type="project" value="InterPro"/>
</dbReference>
<feature type="region of interest" description="Disordered" evidence="4">
    <location>
        <begin position="1"/>
        <end position="57"/>
    </location>
</feature>
<proteinExistence type="predicted"/>
<evidence type="ECO:0000313" key="7">
    <source>
        <dbReference type="EMBL" id="KAK4343120.1"/>
    </source>
</evidence>
<reference evidence="7" key="1">
    <citation type="submission" date="2023-12" db="EMBL/GenBank/DDBJ databases">
        <title>Genome assembly of Anisodus tanguticus.</title>
        <authorList>
            <person name="Wang Y.-J."/>
        </authorList>
    </citation>
    <scope>NUCLEOTIDE SEQUENCE</scope>
    <source>
        <strain evidence="7">KB-2021</strain>
        <tissue evidence="7">Leaf</tissue>
    </source>
</reference>
<feature type="compositionally biased region" description="Basic and acidic residues" evidence="4">
    <location>
        <begin position="1"/>
        <end position="11"/>
    </location>
</feature>
<dbReference type="AlphaFoldDB" id="A0AAE1V001"/>
<feature type="domain" description="Apple" evidence="6">
    <location>
        <begin position="430"/>
        <end position="514"/>
    </location>
</feature>
<dbReference type="Pfam" id="PF00954">
    <property type="entry name" value="S_locus_glycop"/>
    <property type="match status" value="1"/>
</dbReference>
<keyword evidence="5" id="KW-1133">Transmembrane helix</keyword>
<evidence type="ECO:0000259" key="6">
    <source>
        <dbReference type="PROSITE" id="PS50948"/>
    </source>
</evidence>
<keyword evidence="1" id="KW-0732">Signal</keyword>
<evidence type="ECO:0000256" key="5">
    <source>
        <dbReference type="SAM" id="Phobius"/>
    </source>
</evidence>
<dbReference type="Gene3D" id="2.90.10.10">
    <property type="entry name" value="Bulb-type lectin domain"/>
    <property type="match status" value="1"/>
</dbReference>
<comment type="caution">
    <text evidence="7">The sequence shown here is derived from an EMBL/GenBank/DDBJ whole genome shotgun (WGS) entry which is preliminary data.</text>
</comment>
<protein>
    <recommendedName>
        <fullName evidence="6">Apple domain-containing protein</fullName>
    </recommendedName>
</protein>
<dbReference type="Pfam" id="PF01453">
    <property type="entry name" value="B_lectin"/>
    <property type="match status" value="1"/>
</dbReference>
<evidence type="ECO:0000256" key="3">
    <source>
        <dbReference type="ARBA" id="ARBA00023180"/>
    </source>
</evidence>
<evidence type="ECO:0000256" key="4">
    <source>
        <dbReference type="SAM" id="MobiDB-lite"/>
    </source>
</evidence>
<feature type="compositionally biased region" description="Low complexity" evidence="4">
    <location>
        <begin position="12"/>
        <end position="22"/>
    </location>
</feature>
<dbReference type="EMBL" id="JAVYJV010000021">
    <property type="protein sequence ID" value="KAK4343120.1"/>
    <property type="molecule type" value="Genomic_DNA"/>
</dbReference>
<keyword evidence="5" id="KW-0812">Transmembrane</keyword>
<dbReference type="PROSITE" id="PS50948">
    <property type="entry name" value="PAN"/>
    <property type="match status" value="1"/>
</dbReference>
<feature type="compositionally biased region" description="Polar residues" evidence="4">
    <location>
        <begin position="29"/>
        <end position="51"/>
    </location>
</feature>
<feature type="transmembrane region" description="Helical" evidence="5">
    <location>
        <begin position="527"/>
        <end position="548"/>
    </location>
</feature>
<keyword evidence="2" id="KW-1015">Disulfide bond</keyword>
<dbReference type="InterPro" id="IPR000858">
    <property type="entry name" value="S_locus_glycoprot_dom"/>
</dbReference>
<evidence type="ECO:0000256" key="2">
    <source>
        <dbReference type="ARBA" id="ARBA00023157"/>
    </source>
</evidence>
<dbReference type="SUPFAM" id="SSF51110">
    <property type="entry name" value="alpha-D-mannose-specific plant lectins"/>
    <property type="match status" value="1"/>
</dbReference>
<dbReference type="InterPro" id="IPR036426">
    <property type="entry name" value="Bulb-type_lectin_dom_sf"/>
</dbReference>
<keyword evidence="5" id="KW-0472">Membrane</keyword>
<evidence type="ECO:0000256" key="1">
    <source>
        <dbReference type="ARBA" id="ARBA00022729"/>
    </source>
</evidence>
<dbReference type="InterPro" id="IPR001480">
    <property type="entry name" value="Bulb-type_lectin_dom"/>
</dbReference>
<dbReference type="InterPro" id="IPR003609">
    <property type="entry name" value="Pan_app"/>
</dbReference>
<keyword evidence="8" id="KW-1185">Reference proteome</keyword>
<gene>
    <name evidence="7" type="ORF">RND71_038936</name>
</gene>
<name>A0AAE1V001_9SOLA</name>
<evidence type="ECO:0000313" key="8">
    <source>
        <dbReference type="Proteomes" id="UP001291623"/>
    </source>
</evidence>
<dbReference type="PANTHER" id="PTHR32444:SF108">
    <property type="entry name" value="OS02G0527900 PROTEIN"/>
    <property type="match status" value="1"/>
</dbReference>
<dbReference type="Pfam" id="PF00024">
    <property type="entry name" value="PAN_1"/>
    <property type="match status" value="1"/>
</dbReference>